<organism evidence="2 3">
    <name type="scientific">Nannocystis punicea</name>
    <dbReference type="NCBI Taxonomy" id="2995304"/>
    <lineage>
        <taxon>Bacteria</taxon>
        <taxon>Pseudomonadati</taxon>
        <taxon>Myxococcota</taxon>
        <taxon>Polyangia</taxon>
        <taxon>Nannocystales</taxon>
        <taxon>Nannocystaceae</taxon>
        <taxon>Nannocystis</taxon>
    </lineage>
</organism>
<gene>
    <name evidence="2" type="ORF">O0S08_44195</name>
</gene>
<dbReference type="Proteomes" id="UP001164459">
    <property type="component" value="Chromosome"/>
</dbReference>
<proteinExistence type="predicted"/>
<keyword evidence="3" id="KW-1185">Reference proteome</keyword>
<dbReference type="EMBL" id="CP114040">
    <property type="protein sequence ID" value="WAS93214.1"/>
    <property type="molecule type" value="Genomic_DNA"/>
</dbReference>
<dbReference type="RefSeq" id="WP_269035540.1">
    <property type="nucleotide sequence ID" value="NZ_CP114040.1"/>
</dbReference>
<evidence type="ECO:0000313" key="2">
    <source>
        <dbReference type="EMBL" id="WAS93214.1"/>
    </source>
</evidence>
<sequence>MAATRAQPPIGRLFAAPPAPPELASDRPEFATTFAPDDTPWVLTNGDVTEDGRYALVLLHRDAEGAWTHESLAAEAIARSMSAQLDTRGDMHPAFHDPARRKGSAVRQRRIGP</sequence>
<evidence type="ECO:0000256" key="1">
    <source>
        <dbReference type="SAM" id="MobiDB-lite"/>
    </source>
</evidence>
<evidence type="ECO:0000313" key="3">
    <source>
        <dbReference type="Proteomes" id="UP001164459"/>
    </source>
</evidence>
<feature type="region of interest" description="Disordered" evidence="1">
    <location>
        <begin position="1"/>
        <end position="32"/>
    </location>
</feature>
<feature type="region of interest" description="Disordered" evidence="1">
    <location>
        <begin position="88"/>
        <end position="113"/>
    </location>
</feature>
<protein>
    <submittedName>
        <fullName evidence="2">Uncharacterized protein</fullName>
    </submittedName>
</protein>
<name>A0ABY7H2C2_9BACT</name>
<feature type="compositionally biased region" description="Basic residues" evidence="1">
    <location>
        <begin position="101"/>
        <end position="113"/>
    </location>
</feature>
<accession>A0ABY7H2C2</accession>
<feature type="compositionally biased region" description="Basic and acidic residues" evidence="1">
    <location>
        <begin position="88"/>
        <end position="100"/>
    </location>
</feature>
<reference evidence="2" key="1">
    <citation type="submission" date="2022-11" db="EMBL/GenBank/DDBJ databases">
        <title>Minimal conservation of predation-associated metabolite biosynthetic gene clusters underscores biosynthetic potential of Myxococcota including descriptions for ten novel species: Archangium lansinium sp. nov., Myxococcus landrumus sp. nov., Nannocystis bai.</title>
        <authorList>
            <person name="Ahearne A."/>
            <person name="Stevens C."/>
            <person name="Dowd S."/>
        </authorList>
    </citation>
    <scope>NUCLEOTIDE SEQUENCE</scope>
    <source>
        <strain evidence="2">Fl3</strain>
    </source>
</reference>